<evidence type="ECO:0000313" key="1">
    <source>
        <dbReference type="EMBL" id="DAF91863.1"/>
    </source>
</evidence>
<sequence length="34" mass="4152">MIVYHNIFSYSLYPYLLSTDTNLTFHFQSFSYTH</sequence>
<reference evidence="1" key="1">
    <citation type="journal article" date="2021" name="Proc. Natl. Acad. Sci. U.S.A.">
        <title>A Catalog of Tens of Thousands of Viruses from Human Metagenomes Reveals Hidden Associations with Chronic Diseases.</title>
        <authorList>
            <person name="Tisza M.J."/>
            <person name="Buck C.B."/>
        </authorList>
    </citation>
    <scope>NUCLEOTIDE SEQUENCE</scope>
    <source>
        <strain evidence="1">CtZkC8</strain>
    </source>
</reference>
<protein>
    <submittedName>
        <fullName evidence="1">Uncharacterized protein</fullName>
    </submittedName>
</protein>
<organism evidence="1">
    <name type="scientific">Podoviridae sp. ctZkC8</name>
    <dbReference type="NCBI Taxonomy" id="2825259"/>
    <lineage>
        <taxon>Viruses</taxon>
        <taxon>Duplodnaviria</taxon>
        <taxon>Heunggongvirae</taxon>
        <taxon>Uroviricota</taxon>
        <taxon>Caudoviricetes</taxon>
    </lineage>
</organism>
<accession>A0A8S5UBJ4</accession>
<proteinExistence type="predicted"/>
<dbReference type="EMBL" id="BK016062">
    <property type="protein sequence ID" value="DAF91863.1"/>
    <property type="molecule type" value="Genomic_DNA"/>
</dbReference>
<name>A0A8S5UBJ4_9CAUD</name>